<dbReference type="PANTHER" id="PTHR10414:SF37">
    <property type="entry name" value="BB IN A BOXCAR, ISOFORM C"/>
    <property type="match status" value="1"/>
</dbReference>
<evidence type="ECO:0000313" key="6">
    <source>
        <dbReference type="Proteomes" id="UP001217089"/>
    </source>
</evidence>
<keyword evidence="4" id="KW-1133">Transmembrane helix</keyword>
<proteinExistence type="inferred from homology"/>
<accession>A0ABQ9E231</accession>
<dbReference type="PANTHER" id="PTHR10414">
    <property type="entry name" value="ETHANOLAMINEPHOSPHOTRANSFERASE"/>
    <property type="match status" value="1"/>
</dbReference>
<protein>
    <recommendedName>
        <fullName evidence="7">Cholinephosphotransferase 1</fullName>
    </recommendedName>
</protein>
<evidence type="ECO:0000313" key="5">
    <source>
        <dbReference type="EMBL" id="KAJ8299394.1"/>
    </source>
</evidence>
<organism evidence="5 6">
    <name type="scientific">Tegillarca granosa</name>
    <name type="common">Malaysian cockle</name>
    <name type="synonym">Anadara granosa</name>
    <dbReference type="NCBI Taxonomy" id="220873"/>
    <lineage>
        <taxon>Eukaryota</taxon>
        <taxon>Metazoa</taxon>
        <taxon>Spiralia</taxon>
        <taxon>Lophotrochozoa</taxon>
        <taxon>Mollusca</taxon>
        <taxon>Bivalvia</taxon>
        <taxon>Autobranchia</taxon>
        <taxon>Pteriomorphia</taxon>
        <taxon>Arcoida</taxon>
        <taxon>Arcoidea</taxon>
        <taxon>Arcidae</taxon>
        <taxon>Tegillarca</taxon>
    </lineage>
</organism>
<dbReference type="Proteomes" id="UP001217089">
    <property type="component" value="Unassembled WGS sequence"/>
</dbReference>
<comment type="caution">
    <text evidence="5">The sequence shown here is derived from an EMBL/GenBank/DDBJ whole genome shotgun (WGS) entry which is preliminary data.</text>
</comment>
<name>A0ABQ9E231_TEGGR</name>
<evidence type="ECO:0000256" key="2">
    <source>
        <dbReference type="ARBA" id="ARBA00010441"/>
    </source>
</evidence>
<keyword evidence="3 4" id="KW-0472">Membrane</keyword>
<comment type="subcellular location">
    <subcellularLocation>
        <location evidence="1">Membrane</location>
    </subcellularLocation>
</comment>
<keyword evidence="4" id="KW-0812">Transmembrane</keyword>
<feature type="transmembrane region" description="Helical" evidence="4">
    <location>
        <begin position="18"/>
        <end position="35"/>
    </location>
</feature>
<evidence type="ECO:0008006" key="7">
    <source>
        <dbReference type="Google" id="ProtNLM"/>
    </source>
</evidence>
<evidence type="ECO:0000256" key="4">
    <source>
        <dbReference type="SAM" id="Phobius"/>
    </source>
</evidence>
<sequence length="219" mass="24785">MINVFIICCRFDVTESQLGVILIYLLTALFGPYTWDFKIPVIGMPLRTFLVFFSLGPTILQLQANLSVIRRGGIGRNKSTVADTSTIFPVLPIGVVLVLGIIIAYKSPSSLYLNHPCLYLLSFGLVAAKVINRLVVAHMSKSELDLVDSSIVGPAMLFLNQYFNCFINEYLLLWICFIYVVQDMLRYSYYVCNEICDFLGIFCFDIITPHPKKNNKNKN</sequence>
<feature type="transmembrane region" description="Helical" evidence="4">
    <location>
        <begin position="162"/>
        <end position="181"/>
    </location>
</feature>
<feature type="transmembrane region" description="Helical" evidence="4">
    <location>
        <begin position="81"/>
        <end position="105"/>
    </location>
</feature>
<keyword evidence="6" id="KW-1185">Reference proteome</keyword>
<comment type="similarity">
    <text evidence="2">Belongs to the CDP-alcohol phosphatidyltransferase class-I family.</text>
</comment>
<evidence type="ECO:0000256" key="3">
    <source>
        <dbReference type="ARBA" id="ARBA00023136"/>
    </source>
</evidence>
<dbReference type="EMBL" id="JARBDR010000921">
    <property type="protein sequence ID" value="KAJ8299394.1"/>
    <property type="molecule type" value="Genomic_DNA"/>
</dbReference>
<dbReference type="InterPro" id="IPR014472">
    <property type="entry name" value="CHOPT"/>
</dbReference>
<evidence type="ECO:0000256" key="1">
    <source>
        <dbReference type="ARBA" id="ARBA00004370"/>
    </source>
</evidence>
<reference evidence="5 6" key="1">
    <citation type="submission" date="2022-12" db="EMBL/GenBank/DDBJ databases">
        <title>Chromosome-level genome of Tegillarca granosa.</title>
        <authorList>
            <person name="Kim J."/>
        </authorList>
    </citation>
    <scope>NUCLEOTIDE SEQUENCE [LARGE SCALE GENOMIC DNA]</scope>
    <source>
        <strain evidence="5">Teg-2019</strain>
        <tissue evidence="5">Adductor muscle</tissue>
    </source>
</reference>
<gene>
    <name evidence="5" type="ORF">KUTeg_023454</name>
</gene>